<dbReference type="InterPro" id="IPR011701">
    <property type="entry name" value="MFS"/>
</dbReference>
<feature type="transmembrane region" description="Helical" evidence="7">
    <location>
        <begin position="41"/>
        <end position="63"/>
    </location>
</feature>
<comment type="caution">
    <text evidence="9">The sequence shown here is derived from an EMBL/GenBank/DDBJ whole genome shotgun (WGS) entry which is preliminary data.</text>
</comment>
<evidence type="ECO:0000256" key="6">
    <source>
        <dbReference type="ARBA" id="ARBA00023136"/>
    </source>
</evidence>
<dbReference type="CDD" id="cd17324">
    <property type="entry name" value="MFS_NepI_like"/>
    <property type="match status" value="1"/>
</dbReference>
<feature type="domain" description="Major facilitator superfamily (MFS) profile" evidence="8">
    <location>
        <begin position="6"/>
        <end position="381"/>
    </location>
</feature>
<feature type="transmembrane region" description="Helical" evidence="7">
    <location>
        <begin position="72"/>
        <end position="91"/>
    </location>
</feature>
<name>A0A100VLP3_PAEAM</name>
<feature type="transmembrane region" description="Helical" evidence="7">
    <location>
        <begin position="357"/>
        <end position="377"/>
    </location>
</feature>
<evidence type="ECO:0000256" key="5">
    <source>
        <dbReference type="ARBA" id="ARBA00022989"/>
    </source>
</evidence>
<evidence type="ECO:0000256" key="7">
    <source>
        <dbReference type="SAM" id="Phobius"/>
    </source>
</evidence>
<dbReference type="SUPFAM" id="SSF103473">
    <property type="entry name" value="MFS general substrate transporter"/>
    <property type="match status" value="1"/>
</dbReference>
<evidence type="ECO:0000313" key="9">
    <source>
        <dbReference type="EMBL" id="GAS82162.1"/>
    </source>
</evidence>
<evidence type="ECO:0000256" key="3">
    <source>
        <dbReference type="ARBA" id="ARBA00022475"/>
    </source>
</evidence>
<dbReference type="PANTHER" id="PTHR43124">
    <property type="entry name" value="PURINE EFFLUX PUMP PBUE"/>
    <property type="match status" value="1"/>
</dbReference>
<evidence type="ECO:0000313" key="10">
    <source>
        <dbReference type="Proteomes" id="UP000069697"/>
    </source>
</evidence>
<dbReference type="PROSITE" id="PS50850">
    <property type="entry name" value="MFS"/>
    <property type="match status" value="1"/>
</dbReference>
<keyword evidence="4 7" id="KW-0812">Transmembrane</keyword>
<keyword evidence="6 7" id="KW-0472">Membrane</keyword>
<dbReference type="PANTHER" id="PTHR43124:SF10">
    <property type="entry name" value="PURINE EFFLUX PUMP PBUE"/>
    <property type="match status" value="1"/>
</dbReference>
<evidence type="ECO:0000259" key="8">
    <source>
        <dbReference type="PROSITE" id="PS50850"/>
    </source>
</evidence>
<dbReference type="InterPro" id="IPR020846">
    <property type="entry name" value="MFS_dom"/>
</dbReference>
<proteinExistence type="predicted"/>
<comment type="subcellular location">
    <subcellularLocation>
        <location evidence="1">Cell membrane</location>
        <topology evidence="1">Multi-pass membrane protein</topology>
    </subcellularLocation>
</comment>
<gene>
    <name evidence="9" type="ORF">PAHA3_2236</name>
</gene>
<dbReference type="Pfam" id="PF07690">
    <property type="entry name" value="MFS_1"/>
    <property type="match status" value="1"/>
</dbReference>
<dbReference type="InterPro" id="IPR036259">
    <property type="entry name" value="MFS_trans_sf"/>
</dbReference>
<dbReference type="Gene3D" id="1.20.1250.20">
    <property type="entry name" value="MFS general substrate transporter like domains"/>
    <property type="match status" value="1"/>
</dbReference>
<feature type="transmembrane region" description="Helical" evidence="7">
    <location>
        <begin position="130"/>
        <end position="148"/>
    </location>
</feature>
<dbReference type="EMBL" id="BCNV01000001">
    <property type="protein sequence ID" value="GAS82162.1"/>
    <property type="molecule type" value="Genomic_DNA"/>
</dbReference>
<dbReference type="AlphaFoldDB" id="A0A100VLP3"/>
<keyword evidence="3" id="KW-1003">Cell membrane</keyword>
<evidence type="ECO:0000256" key="1">
    <source>
        <dbReference type="ARBA" id="ARBA00004651"/>
    </source>
</evidence>
<evidence type="ECO:0000256" key="4">
    <source>
        <dbReference type="ARBA" id="ARBA00022692"/>
    </source>
</evidence>
<dbReference type="RefSeq" id="WP_062834751.1">
    <property type="nucleotide sequence ID" value="NZ_BCNV01000001.1"/>
</dbReference>
<feature type="transmembrane region" description="Helical" evidence="7">
    <location>
        <begin position="326"/>
        <end position="350"/>
    </location>
</feature>
<dbReference type="GO" id="GO:0022857">
    <property type="term" value="F:transmembrane transporter activity"/>
    <property type="evidence" value="ECO:0007669"/>
    <property type="project" value="InterPro"/>
</dbReference>
<protein>
    <recommendedName>
        <fullName evidence="8">Major facilitator superfamily (MFS) profile domain-containing protein</fullName>
    </recommendedName>
</protein>
<dbReference type="GO" id="GO:0005886">
    <property type="term" value="C:plasma membrane"/>
    <property type="evidence" value="ECO:0007669"/>
    <property type="project" value="UniProtKB-SubCell"/>
</dbReference>
<accession>A0A100VLP3</accession>
<sequence length="394" mass="40961">MSSTFKIYVLALVSFLVGTSEYVIAGILDRIADTMDISLIAAGQLITIFSLVYALGTPIIIALTSRWDRRKLLLYFLGLFVVANVLAYLLPGYGLFVAARVLMALGAGVVVVTALTVASQIAAEGKQASAIATVITGFTASLIVGVPLGRLVAASWDWKLVFAGIAVLGVLAMLVIAAAIPPSKAEAPVPLKNQLSLLKQPRIVLALLVTFFWLGGYSIAYTYISPYLVSVAGMSEALLSSALLAFGIASLIGSKVGGFSADRLGVKRTLITGMTLHIVSLVLLNITASSHLAVFLVLVLWSFAAWSSGPTQQYNLVTMAPESSGIMLSLNSSVMQLAMAAGAGIGGIAVSSVSLSSITWIGAVGVAVAIIIVMSSYRSASAKSTQTDTSHKVA</sequence>
<feature type="transmembrane region" description="Helical" evidence="7">
    <location>
        <begin position="97"/>
        <end position="118"/>
    </location>
</feature>
<keyword evidence="2" id="KW-0813">Transport</keyword>
<organism evidence="9 10">
    <name type="scientific">Paenibacillus amylolyticus</name>
    <dbReference type="NCBI Taxonomy" id="1451"/>
    <lineage>
        <taxon>Bacteria</taxon>
        <taxon>Bacillati</taxon>
        <taxon>Bacillota</taxon>
        <taxon>Bacilli</taxon>
        <taxon>Bacillales</taxon>
        <taxon>Paenibacillaceae</taxon>
        <taxon>Paenibacillus</taxon>
    </lineage>
</organism>
<evidence type="ECO:0000256" key="2">
    <source>
        <dbReference type="ARBA" id="ARBA00022448"/>
    </source>
</evidence>
<feature type="transmembrane region" description="Helical" evidence="7">
    <location>
        <begin position="160"/>
        <end position="182"/>
    </location>
</feature>
<reference evidence="10" key="2">
    <citation type="submission" date="2016-01" db="EMBL/GenBank/DDBJ databases">
        <title>Draft Genome Sequence of Paenibacillus amylolyticus Heshi-A3 that Was Isolated from Fermented Rice Bran with Aging Salted Mackerel, Which Was Named Heshiko as Traditional Fermented Seafood in Japan.</title>
        <authorList>
            <person name="Akuzawa S."/>
            <person name="Nakagawa J."/>
            <person name="Kanekatsu T."/>
            <person name="Kubota E."/>
            <person name="Ohtake R."/>
            <person name="Suzuki T."/>
            <person name="Kanesaki Y."/>
        </authorList>
    </citation>
    <scope>NUCLEOTIDE SEQUENCE [LARGE SCALE GENOMIC DNA]</scope>
    <source>
        <strain evidence="10">Heshi-A3</strain>
    </source>
</reference>
<feature type="transmembrane region" description="Helical" evidence="7">
    <location>
        <begin position="237"/>
        <end position="257"/>
    </location>
</feature>
<keyword evidence="5 7" id="KW-1133">Transmembrane helix</keyword>
<feature type="transmembrane region" description="Helical" evidence="7">
    <location>
        <begin position="278"/>
        <end position="306"/>
    </location>
</feature>
<dbReference type="InterPro" id="IPR050189">
    <property type="entry name" value="MFS_Efflux_Transporters"/>
</dbReference>
<reference evidence="9 10" key="1">
    <citation type="journal article" date="2016" name="Genome Announc.">
        <title>Draft Genome Sequence of Paenibacillus amylolyticus Heshi-A3, Isolated from Fermented Rice Bran in a Japanese Fermented Seafood Dish.</title>
        <authorList>
            <person name="Akuzawa S."/>
            <person name="Nagaoka J."/>
            <person name="Kanekatsu M."/>
            <person name="Kubota E."/>
            <person name="Ohtake R."/>
            <person name="Suzuki T."/>
            <person name="Kanesaki Y."/>
        </authorList>
    </citation>
    <scope>NUCLEOTIDE SEQUENCE [LARGE SCALE GENOMIC DNA]</scope>
    <source>
        <strain evidence="9 10">Heshi-A3</strain>
    </source>
</reference>
<feature type="transmembrane region" description="Helical" evidence="7">
    <location>
        <begin position="203"/>
        <end position="225"/>
    </location>
</feature>
<dbReference type="Proteomes" id="UP000069697">
    <property type="component" value="Unassembled WGS sequence"/>
</dbReference>